<feature type="signal peptide" evidence="2">
    <location>
        <begin position="1"/>
        <end position="18"/>
    </location>
</feature>
<feature type="region of interest" description="Disordered" evidence="1">
    <location>
        <begin position="94"/>
        <end position="116"/>
    </location>
</feature>
<evidence type="ECO:0000256" key="2">
    <source>
        <dbReference type="SAM" id="SignalP"/>
    </source>
</evidence>
<dbReference type="STRING" id="1314800.A0A1B7MS76"/>
<organism evidence="3 4">
    <name type="scientific">Rhizopogon vinicolor AM-OR11-026</name>
    <dbReference type="NCBI Taxonomy" id="1314800"/>
    <lineage>
        <taxon>Eukaryota</taxon>
        <taxon>Fungi</taxon>
        <taxon>Dikarya</taxon>
        <taxon>Basidiomycota</taxon>
        <taxon>Agaricomycotina</taxon>
        <taxon>Agaricomycetes</taxon>
        <taxon>Agaricomycetidae</taxon>
        <taxon>Boletales</taxon>
        <taxon>Suillineae</taxon>
        <taxon>Rhizopogonaceae</taxon>
        <taxon>Rhizopogon</taxon>
    </lineage>
</organism>
<keyword evidence="4" id="KW-1185">Reference proteome</keyword>
<dbReference type="EMBL" id="KV448499">
    <property type="protein sequence ID" value="OAX35455.1"/>
    <property type="molecule type" value="Genomic_DNA"/>
</dbReference>
<keyword evidence="2" id="KW-0732">Signal</keyword>
<protein>
    <submittedName>
        <fullName evidence="3">TPR-like protein</fullName>
    </submittedName>
</protein>
<dbReference type="Gene3D" id="1.25.40.10">
    <property type="entry name" value="Tetratricopeptide repeat domain"/>
    <property type="match status" value="4"/>
</dbReference>
<evidence type="ECO:0000313" key="4">
    <source>
        <dbReference type="Proteomes" id="UP000092154"/>
    </source>
</evidence>
<dbReference type="SUPFAM" id="SSF81901">
    <property type="entry name" value="HCP-like"/>
    <property type="match status" value="1"/>
</dbReference>
<dbReference type="AlphaFoldDB" id="A0A1B7MS76"/>
<dbReference type="PANTHER" id="PTHR19959">
    <property type="entry name" value="KINESIN LIGHT CHAIN"/>
    <property type="match status" value="1"/>
</dbReference>
<name>A0A1B7MS76_9AGAM</name>
<reference evidence="3 4" key="1">
    <citation type="submission" date="2016-06" db="EMBL/GenBank/DDBJ databases">
        <title>Comparative genomics of the ectomycorrhizal sister species Rhizopogon vinicolor and Rhizopogon vesiculosus (Basidiomycota: Boletales) reveals a divergence of the mating type B locus.</title>
        <authorList>
            <consortium name="DOE Joint Genome Institute"/>
            <person name="Mujic A.B."/>
            <person name="Kuo A."/>
            <person name="Tritt A."/>
            <person name="Lipzen A."/>
            <person name="Chen C."/>
            <person name="Johnson J."/>
            <person name="Sharma A."/>
            <person name="Barry K."/>
            <person name="Grigoriev I.V."/>
            <person name="Spatafora J.W."/>
        </authorList>
    </citation>
    <scope>NUCLEOTIDE SEQUENCE [LARGE SCALE GENOMIC DNA]</scope>
    <source>
        <strain evidence="3 4">AM-OR11-026</strain>
    </source>
</reference>
<dbReference type="Pfam" id="PF13374">
    <property type="entry name" value="TPR_10"/>
    <property type="match status" value="2"/>
</dbReference>
<feature type="chain" id="PRO_5008597533" evidence="2">
    <location>
        <begin position="19"/>
        <end position="998"/>
    </location>
</feature>
<dbReference type="InterPro" id="IPR011990">
    <property type="entry name" value="TPR-like_helical_dom_sf"/>
</dbReference>
<dbReference type="InParanoid" id="A0A1B7MS76"/>
<feature type="compositionally biased region" description="Low complexity" evidence="1">
    <location>
        <begin position="103"/>
        <end position="116"/>
    </location>
</feature>
<dbReference type="OrthoDB" id="2972126at2759"/>
<evidence type="ECO:0000256" key="1">
    <source>
        <dbReference type="SAM" id="MobiDB-lite"/>
    </source>
</evidence>
<sequence length="998" mass="110036">MLVGSGCIFSLLIACVFSSPLVDPVLIPGCIDSSRQSQRGQSQNAKMRTTILMQALGIDPPRMMQHEEGGCYILLAGICTVQLSTAQPTVNRLSAADSSTNRTSTHSATPTTAAAGTMMTSYSASTPSTDAHRAFSDPVPSGLGGVSMTFTHSPLDPAVPWLKNHGGVVTGASREGAGGSGERRRSSALGFQDVQCRRVRLVHGQLSSTRLLSYYSLKAHRDIGLLQASALSLMRETFDYLRMALRKCPPGNSSRSSSLHNLATNLQERFKQRGVLSDLDEAIELHRAALSLRPPGHSDRSSSLNNLAISLQDRFDQRGLLSDQDEAIDLHRAAVALCPRGHPDRSESLNNLAISLQDRFDQRGDLFDLDEAIGLYYAALVVCPLGHSDRSLALNNLANSLQDRFKQRGVLFDLDEAIDIHQAALALRPPGHSDRSESLNNLAVSLQDRFHHRGVMCDLDEAIDLHHQSSFLNNLAISLRDRFNRRGVLSDLDETIDLHRAALVLRPPGHSDQSESTNNFANSLRDRFKQRGVTSDLDEAIDLHRAALALRLPGHSFRCESLNNLAISLQDRFNHMDILSDLDEAIDLHNAALALYPPGHSDRSSSFNNLANSLQDRFKQRGVMSDLDEAIDLHRAALTLRPPGHSDRSESLNNLAISLQYRFDQMGVLSDQDEVIDLHRAALALRIPGHSFRSSSLNNFATALQSRFKQRGVLSDLDEAFNHYSQLSQASHAVSHIDLRASKSWIASAEHLNHSSVLTAYQTSLIFLDHWQHLAGLSSSSHHFNLVRKATSSLAMDAFSCSLRHSALTTAVELVEQGRAVFWTQLARFQAPVDQISASGDMGRALVVEFKELSFQFRNVLEGSTDDTTQIRKLTVQRDDVISRIRMLPGFSRFLLPPLFSDLQKAAQDGPVIIVNASQYSCDALIILNAQDPVHVRLDIARGEVSEWSTELQSITKDAGFSDDRLQQNLIVGILRELWQHIVSPIVTALKELIPHRS</sequence>
<dbReference type="Proteomes" id="UP000092154">
    <property type="component" value="Unassembled WGS sequence"/>
</dbReference>
<proteinExistence type="predicted"/>
<evidence type="ECO:0000313" key="3">
    <source>
        <dbReference type="EMBL" id="OAX35455.1"/>
    </source>
</evidence>
<gene>
    <name evidence="3" type="ORF">K503DRAFT_829177</name>
</gene>
<accession>A0A1B7MS76</accession>
<dbReference type="PANTHER" id="PTHR19959:SF119">
    <property type="entry name" value="FUNGAL LIPASE-LIKE DOMAIN-CONTAINING PROTEIN"/>
    <property type="match status" value="1"/>
</dbReference>